<evidence type="ECO:0000256" key="2">
    <source>
        <dbReference type="ARBA" id="ARBA00022989"/>
    </source>
</evidence>
<evidence type="ECO:0000256" key="4">
    <source>
        <dbReference type="SAM" id="Phobius"/>
    </source>
</evidence>
<keyword evidence="2 4" id="KW-1133">Transmembrane helix</keyword>
<feature type="transmembrane region" description="Helical" evidence="4">
    <location>
        <begin position="267"/>
        <end position="288"/>
    </location>
</feature>
<feature type="transmembrane region" description="Helical" evidence="4">
    <location>
        <begin position="68"/>
        <end position="88"/>
    </location>
</feature>
<gene>
    <name evidence="6" type="ORF">DPPLL_05770</name>
</gene>
<dbReference type="InterPro" id="IPR011701">
    <property type="entry name" value="MFS"/>
</dbReference>
<proteinExistence type="predicted"/>
<feature type="transmembrane region" description="Helical" evidence="4">
    <location>
        <begin position="36"/>
        <end position="56"/>
    </location>
</feature>
<keyword evidence="7" id="KW-1185">Reference proteome</keyword>
<feature type="domain" description="Major facilitator superfamily (MFS) profile" evidence="5">
    <location>
        <begin position="7"/>
        <end position="382"/>
    </location>
</feature>
<feature type="transmembrane region" description="Helical" evidence="4">
    <location>
        <begin position="294"/>
        <end position="314"/>
    </location>
</feature>
<keyword evidence="3 4" id="KW-0472">Membrane</keyword>
<dbReference type="PROSITE" id="PS50850">
    <property type="entry name" value="MFS"/>
    <property type="match status" value="1"/>
</dbReference>
<evidence type="ECO:0000259" key="5">
    <source>
        <dbReference type="PROSITE" id="PS50850"/>
    </source>
</evidence>
<feature type="transmembrane region" description="Helical" evidence="4">
    <location>
        <begin position="231"/>
        <end position="255"/>
    </location>
</feature>
<evidence type="ECO:0000256" key="1">
    <source>
        <dbReference type="ARBA" id="ARBA00022692"/>
    </source>
</evidence>
<protein>
    <submittedName>
        <fullName evidence="6">MFS transporter</fullName>
    </submittedName>
</protein>
<feature type="transmembrane region" description="Helical" evidence="4">
    <location>
        <begin position="7"/>
        <end position="24"/>
    </location>
</feature>
<evidence type="ECO:0000313" key="6">
    <source>
        <dbReference type="EMBL" id="BDD86212.1"/>
    </source>
</evidence>
<dbReference type="PANTHER" id="PTHR43129:SF1">
    <property type="entry name" value="FOSMIDOMYCIN RESISTANCE PROTEIN"/>
    <property type="match status" value="1"/>
</dbReference>
<evidence type="ECO:0000313" key="7">
    <source>
        <dbReference type="Proteomes" id="UP000830055"/>
    </source>
</evidence>
<dbReference type="SUPFAM" id="SSF103473">
    <property type="entry name" value="MFS general substrate transporter"/>
    <property type="match status" value="1"/>
</dbReference>
<feature type="transmembrane region" description="Helical" evidence="4">
    <location>
        <begin position="326"/>
        <end position="347"/>
    </location>
</feature>
<feature type="transmembrane region" description="Helical" evidence="4">
    <location>
        <begin position="160"/>
        <end position="179"/>
    </location>
</feature>
<reference evidence="6 7" key="1">
    <citation type="submission" date="2022-01" db="EMBL/GenBank/DDBJ databases">
        <title>Desulfofustis limnae sp. nov., a novel mesophilic sulfate-reducing bacterium isolated from marsh soil.</title>
        <authorList>
            <person name="Watanabe M."/>
            <person name="Takahashi A."/>
            <person name="Kojima H."/>
            <person name="Fukui M."/>
        </authorList>
    </citation>
    <scope>NUCLEOTIDE SEQUENCE [LARGE SCALE GENOMIC DNA]</scope>
    <source>
        <strain evidence="6 7">PPLL</strain>
    </source>
</reference>
<accession>A0ABN6M008</accession>
<dbReference type="InterPro" id="IPR020846">
    <property type="entry name" value="MFS_dom"/>
</dbReference>
<feature type="transmembrane region" description="Helical" evidence="4">
    <location>
        <begin position="207"/>
        <end position="225"/>
    </location>
</feature>
<dbReference type="CDD" id="cd17478">
    <property type="entry name" value="MFS_FsR"/>
    <property type="match status" value="1"/>
</dbReference>
<evidence type="ECO:0000256" key="3">
    <source>
        <dbReference type="ARBA" id="ARBA00023136"/>
    </source>
</evidence>
<dbReference type="PANTHER" id="PTHR43129">
    <property type="entry name" value="FOSMIDOMYCIN RESISTANCE PROTEIN"/>
    <property type="match status" value="1"/>
</dbReference>
<dbReference type="RefSeq" id="WP_284153307.1">
    <property type="nucleotide sequence ID" value="NZ_AP025516.1"/>
</dbReference>
<dbReference type="Proteomes" id="UP000830055">
    <property type="component" value="Chromosome"/>
</dbReference>
<dbReference type="Gene3D" id="1.20.1250.20">
    <property type="entry name" value="MFS general substrate transporter like domains"/>
    <property type="match status" value="2"/>
</dbReference>
<feature type="transmembrane region" description="Helical" evidence="4">
    <location>
        <begin position="133"/>
        <end position="154"/>
    </location>
</feature>
<keyword evidence="1 4" id="KW-0812">Transmembrane</keyword>
<sequence>MSANLKILFALTLVHFTGDFYSSFINPLFPLFVDKLGLSLTQVGIIAGTIRLMAFIIQPSVGYLADRYPTRVFIFTGLALPVIFIPLSGLAPNFWLLLLFVTLGSIGSAMFHPSVTGMIPLYAGRNAGFSMSIFNTGGTLAFGLGPLFITWYVASFGLTAMPATMLFGLLIMVLLARLIPRPQSEGLRNFGFFGAIKESLGDAWKPVSLIWLVMFLRAVVGQSFLTFMPVHFVGIGFSVVTAGGIYALFLLAGTASGLLSGHISDRIGFRPVLLVSFLLMPPTLWLLLQVNGIWVYPAALLAGAFVLAPLPLGVTMAQTLAPKGRSMVASLMMGFAYGLGGVTTPLIGKCADIFTIEPVLAAIAAVPLLAVVVITFLPPTKVNG</sequence>
<feature type="transmembrane region" description="Helical" evidence="4">
    <location>
        <begin position="94"/>
        <end position="112"/>
    </location>
</feature>
<name>A0ABN6M008_9BACT</name>
<organism evidence="6 7">
    <name type="scientific">Desulfofustis limnaeus</name>
    <dbReference type="NCBI Taxonomy" id="2740163"/>
    <lineage>
        <taxon>Bacteria</taxon>
        <taxon>Pseudomonadati</taxon>
        <taxon>Thermodesulfobacteriota</taxon>
        <taxon>Desulfobulbia</taxon>
        <taxon>Desulfobulbales</taxon>
        <taxon>Desulfocapsaceae</taxon>
        <taxon>Desulfofustis</taxon>
    </lineage>
</organism>
<dbReference type="Pfam" id="PF07690">
    <property type="entry name" value="MFS_1"/>
    <property type="match status" value="1"/>
</dbReference>
<dbReference type="InterPro" id="IPR036259">
    <property type="entry name" value="MFS_trans_sf"/>
</dbReference>
<dbReference type="EMBL" id="AP025516">
    <property type="protein sequence ID" value="BDD86212.1"/>
    <property type="molecule type" value="Genomic_DNA"/>
</dbReference>
<feature type="transmembrane region" description="Helical" evidence="4">
    <location>
        <begin position="359"/>
        <end position="377"/>
    </location>
</feature>